<feature type="region of interest" description="Disordered" evidence="15">
    <location>
        <begin position="183"/>
        <end position="210"/>
    </location>
</feature>
<evidence type="ECO:0000259" key="18">
    <source>
        <dbReference type="PROSITE" id="PS51017"/>
    </source>
</evidence>
<dbReference type="Gene3D" id="3.30.2160.10">
    <property type="entry name" value="Hect, E3 ligase catalytic domain"/>
    <property type="match status" value="1"/>
</dbReference>
<accession>A0A811MGR6</accession>
<dbReference type="InterPro" id="IPR035983">
    <property type="entry name" value="Hect_E3_ubiquitin_ligase"/>
</dbReference>
<dbReference type="PROSITE" id="PS50114">
    <property type="entry name" value="GATA_ZN_FINGER_2"/>
    <property type="match status" value="1"/>
</dbReference>
<feature type="domain" description="Tify" evidence="19">
    <location>
        <begin position="75"/>
        <end position="110"/>
    </location>
</feature>
<keyword evidence="21" id="KW-1185">Reference proteome</keyword>
<dbReference type="InterPro" id="IPR044611">
    <property type="entry name" value="E3A/B/C-like"/>
</dbReference>
<evidence type="ECO:0000256" key="2">
    <source>
        <dbReference type="ARBA" id="ARBA00002206"/>
    </source>
</evidence>
<dbReference type="CDD" id="cd00078">
    <property type="entry name" value="HECTc"/>
    <property type="match status" value="1"/>
</dbReference>
<feature type="domain" description="GATA-type" evidence="16">
    <location>
        <begin position="210"/>
        <end position="254"/>
    </location>
</feature>
<dbReference type="Gene3D" id="3.30.50.10">
    <property type="entry name" value="Erythroid Transcription Factor GATA-1, subunit A"/>
    <property type="match status" value="1"/>
</dbReference>
<evidence type="ECO:0000256" key="1">
    <source>
        <dbReference type="ARBA" id="ARBA00000885"/>
    </source>
</evidence>
<evidence type="ECO:0000256" key="12">
    <source>
        <dbReference type="PROSITE-ProRule" id="PRU00094"/>
    </source>
</evidence>
<keyword evidence="9 14" id="KW-0539">Nucleus</keyword>
<feature type="compositionally biased region" description="Acidic residues" evidence="15">
    <location>
        <begin position="25"/>
        <end position="55"/>
    </location>
</feature>
<evidence type="ECO:0000259" key="17">
    <source>
        <dbReference type="PROSITE" id="PS50237"/>
    </source>
</evidence>
<name>A0A811MGR6_9POAL</name>
<evidence type="ECO:0000256" key="10">
    <source>
        <dbReference type="ARBA" id="ARBA00057703"/>
    </source>
</evidence>
<keyword evidence="12" id="KW-0863">Zinc-finger</keyword>
<evidence type="ECO:0000256" key="14">
    <source>
        <dbReference type="PROSITE-ProRule" id="PRU00357"/>
    </source>
</evidence>
<dbReference type="SMART" id="SM00979">
    <property type="entry name" value="TIFY"/>
    <property type="match status" value="1"/>
</dbReference>
<evidence type="ECO:0000256" key="5">
    <source>
        <dbReference type="ARBA" id="ARBA00007722"/>
    </source>
</evidence>
<organism evidence="20 21">
    <name type="scientific">Miscanthus lutarioriparius</name>
    <dbReference type="NCBI Taxonomy" id="422564"/>
    <lineage>
        <taxon>Eukaryota</taxon>
        <taxon>Viridiplantae</taxon>
        <taxon>Streptophyta</taxon>
        <taxon>Embryophyta</taxon>
        <taxon>Tracheophyta</taxon>
        <taxon>Spermatophyta</taxon>
        <taxon>Magnoliopsida</taxon>
        <taxon>Liliopsida</taxon>
        <taxon>Poales</taxon>
        <taxon>Poaceae</taxon>
        <taxon>PACMAD clade</taxon>
        <taxon>Panicoideae</taxon>
        <taxon>Andropogonodae</taxon>
        <taxon>Andropogoneae</taxon>
        <taxon>Saccharinae</taxon>
        <taxon>Miscanthus</taxon>
    </lineage>
</organism>
<feature type="active site" description="Glycyl thioester intermediate" evidence="13">
    <location>
        <position position="1387"/>
    </location>
</feature>
<comment type="caution">
    <text evidence="20">The sequence shown here is derived from an EMBL/GenBank/DDBJ whole genome shotgun (WGS) entry which is preliminary data.</text>
</comment>
<keyword evidence="8 13" id="KW-0833">Ubl conjugation pathway</keyword>
<dbReference type="GO" id="GO:0006511">
    <property type="term" value="P:ubiquitin-dependent protein catabolic process"/>
    <property type="evidence" value="ECO:0007669"/>
    <property type="project" value="TreeGrafter"/>
</dbReference>
<dbReference type="GO" id="GO:0006355">
    <property type="term" value="P:regulation of DNA-templated transcription"/>
    <property type="evidence" value="ECO:0007669"/>
    <property type="project" value="InterPro"/>
</dbReference>
<feature type="domain" description="CCT" evidence="18">
    <location>
        <begin position="144"/>
        <end position="186"/>
    </location>
</feature>
<evidence type="ECO:0000256" key="4">
    <source>
        <dbReference type="ARBA" id="ARBA00004906"/>
    </source>
</evidence>
<dbReference type="OrthoDB" id="8068875at2759"/>
<dbReference type="PANTHER" id="PTHR45700:SF2">
    <property type="entry name" value="UBIQUITIN-PROTEIN LIGASE E3C"/>
    <property type="match status" value="1"/>
</dbReference>
<dbReference type="InterPro" id="IPR000569">
    <property type="entry name" value="HECT_dom"/>
</dbReference>
<dbReference type="EC" id="2.3.2.26" evidence="6"/>
<dbReference type="Gene3D" id="3.30.2410.10">
    <property type="entry name" value="Hect, E3 ligase catalytic domain"/>
    <property type="match status" value="1"/>
</dbReference>
<comment type="catalytic activity">
    <reaction evidence="1">
        <text>S-ubiquitinyl-[E2 ubiquitin-conjugating enzyme]-L-cysteine + [acceptor protein]-L-lysine = [E2 ubiquitin-conjugating enzyme]-L-cysteine + N(6)-ubiquitinyl-[acceptor protein]-L-lysine.</text>
        <dbReference type="EC" id="2.3.2.26"/>
    </reaction>
</comment>
<evidence type="ECO:0000256" key="9">
    <source>
        <dbReference type="ARBA" id="ARBA00023242"/>
    </source>
</evidence>
<sequence>MPDADVDTEMREATVAAAAAGAPAGDDDSEGDTEEEEEEEDDDEEEVDEDDEEELPAAAPAPAEEQPAPAPISALPGNPNQLTLVFQGEVYVFESVTPEKVQAVLLLLGRGELPPGLAGLVLPNQNENKGYDDILRRTDIPAKRVASLIRFREKRKERNFDKKIRYAVRKEVALRMQRRKGQFAGRASLEGESPAPGLDPGSQGSGLDFASRESKCQNCGTSEKMTPAMRRGPAGPRTLCNACGLMWANKGTLRSCPRAKVESPVVAIEQVSLRGSSAREITRDALLQKVSEERQLRSHLRRAAAAALSIQRIWRRYHVIRTVSEELHEDWKLLMNQPNIDMTTQWISRNMLRPFLFFITRPSSWYNGQRSKTLESILTCFKIVLNSINSMDASKNFCSFAVGIPEERSIWLYQAKKLISLCSFILARCDHSCCKDGSIVDTTAVAMRLAVSLTDCKTWKSLNSENTNAADASVESLIEFIGTCQSGTYNCVRQYIKSLGPHITSEKKSSATDDDFLITASAVTLALRPFHSKKAERGADLNGASKKYFTLILTIPYLCKRMPPLLLPALKHFSVLQPSLNILLISKDKIFEEIIKLEKSEVSASIIPCSGWALGNIVNLATNHDDLSNSGCFIQELDFCLYVDAINCVSQNLLESFEKSKGMSQNVGNITFHADTSVAEEGDTNDGCRMRTLFMDLLKPIYQQWHLRKLLMLAKEDFSCFRATNYDPNLKNICFRSLKLSDVVCFYYHMLRIFSSLNPSIGALPILNMLAFSPGFLVDLWGALEMSIFGPPIQNSQETGHEKQLATSSSGEQVSSMRQRGNAKDTANKWANVLQKITGKSNDSEEGTLPDSILFSQQSNDDALTSWDIEAMRHASEGIGKDLMCMLYLFCAIYGHLLLVLDDIEFYEKQVPFTLEQQRKIASALNTFVYNSFIQNSGSYSKPLVDVAVRCLNLLYERDSRHKFCPISLWLAPARNGRIPIAAAARSHEAAFGNFPGNNSSGIPPRSSVLTTLPHVYPFEERVQMFREFIESDKASRRVTGEISGPSPGSIEIVIRRGHIIEDGYRQLNCLRSKLKSCIHVSFVSECGLPEAGLDYGGLSKEFLTDLSKTAFSPEYGLFSQTSASDTSLIPSNSAKLLDNGIDMIEFLGLVVGKALYEGILLDYSFSPVFVQKLLGRYNFLDELSTLDPELYRNLMQLKHYDGDVEDLFLDFTVTEELGGKRIVHELRPGGKNISVTNENKLHYVHAMADFKLNRQILPFANAFYRGLSDLISPYWLSLFNANEFNQLLSGGLRDFDVDDLRNNTKYTGGYTESSRTVKLFWEVIKGFKPTERCLLLKFVTSCSRAPLLGFKYLQPSFTIHKVPCDVTLWASIGGQDVDRLPSASTCYNTLKLPTYKRSSTLRSKLLYAISSNTGFELS</sequence>
<feature type="compositionally biased region" description="Low complexity" evidence="15">
    <location>
        <begin position="56"/>
        <end position="67"/>
    </location>
</feature>
<evidence type="ECO:0000313" key="20">
    <source>
        <dbReference type="EMBL" id="CAD6206185.1"/>
    </source>
</evidence>
<dbReference type="PANTHER" id="PTHR45700">
    <property type="entry name" value="UBIQUITIN-PROTEIN LIGASE E3C"/>
    <property type="match status" value="1"/>
</dbReference>
<reference evidence="20" key="1">
    <citation type="submission" date="2020-10" db="EMBL/GenBank/DDBJ databases">
        <authorList>
            <person name="Han B."/>
            <person name="Lu T."/>
            <person name="Zhao Q."/>
            <person name="Huang X."/>
            <person name="Zhao Y."/>
        </authorList>
    </citation>
    <scope>NUCLEOTIDE SEQUENCE</scope>
</reference>
<dbReference type="Pfam" id="PF06203">
    <property type="entry name" value="CCT"/>
    <property type="match status" value="1"/>
</dbReference>
<dbReference type="Proteomes" id="UP000604825">
    <property type="component" value="Unassembled WGS sequence"/>
</dbReference>
<proteinExistence type="inferred from homology"/>
<evidence type="ECO:0000256" key="15">
    <source>
        <dbReference type="SAM" id="MobiDB-lite"/>
    </source>
</evidence>
<dbReference type="SMART" id="SM00401">
    <property type="entry name" value="ZnF_GATA"/>
    <property type="match status" value="1"/>
</dbReference>
<dbReference type="GO" id="GO:0061630">
    <property type="term" value="F:ubiquitin protein ligase activity"/>
    <property type="evidence" value="ECO:0007669"/>
    <property type="project" value="UniProtKB-EC"/>
</dbReference>
<evidence type="ECO:0000256" key="7">
    <source>
        <dbReference type="ARBA" id="ARBA00022679"/>
    </source>
</evidence>
<comment type="function">
    <text evidence="2">Transcriptional activator that specifically binds 5'-GATA-3' or 5'-GAT-3' motifs within gene promoters.</text>
</comment>
<protein>
    <recommendedName>
        <fullName evidence="6">HECT-type E3 ubiquitin transferase</fullName>
        <ecNumber evidence="6">2.3.2.26</ecNumber>
    </recommendedName>
</protein>
<comment type="similarity">
    <text evidence="11">Belongs to the UPL family.</text>
</comment>
<dbReference type="InterPro" id="IPR000679">
    <property type="entry name" value="Znf_GATA"/>
</dbReference>
<dbReference type="PROSITE" id="PS00344">
    <property type="entry name" value="GATA_ZN_FINGER_1"/>
    <property type="match status" value="1"/>
</dbReference>
<evidence type="ECO:0000256" key="6">
    <source>
        <dbReference type="ARBA" id="ARBA00012485"/>
    </source>
</evidence>
<dbReference type="FunFam" id="3.30.2410.10:FF:000017">
    <property type="entry name" value="E3 ubiquitin-protein ligase UPL7"/>
    <property type="match status" value="1"/>
</dbReference>
<comment type="pathway">
    <text evidence="4">Protein modification; protein ubiquitination.</text>
</comment>
<dbReference type="SUPFAM" id="SSF57716">
    <property type="entry name" value="Glucocorticoid receptor-like (DNA-binding domain)"/>
    <property type="match status" value="1"/>
</dbReference>
<evidence type="ECO:0000256" key="13">
    <source>
        <dbReference type="PROSITE-ProRule" id="PRU00104"/>
    </source>
</evidence>
<keyword evidence="7" id="KW-0808">Transferase</keyword>
<dbReference type="PROSITE" id="PS50237">
    <property type="entry name" value="HECT"/>
    <property type="match status" value="1"/>
</dbReference>
<feature type="domain" description="HECT" evidence="17">
    <location>
        <begin position="1075"/>
        <end position="1419"/>
    </location>
</feature>
<dbReference type="FunFam" id="3.30.2160.10:FF:000002">
    <property type="entry name" value="Putative Ubiquitin-protein ligase E3C"/>
    <property type="match status" value="1"/>
</dbReference>
<comment type="function">
    <text evidence="10">Probable E3 ubiquitin-protein ligase which mediates ubiquitination and subsequent proteasomal degradation of target proteins.</text>
</comment>
<keyword evidence="12" id="KW-0479">Metal-binding</keyword>
<evidence type="ECO:0000256" key="8">
    <source>
        <dbReference type="ARBA" id="ARBA00022786"/>
    </source>
</evidence>
<feature type="compositionally biased region" description="Polar residues" evidence="15">
    <location>
        <begin position="805"/>
        <end position="819"/>
    </location>
</feature>
<evidence type="ECO:0000313" key="21">
    <source>
        <dbReference type="Proteomes" id="UP000604825"/>
    </source>
</evidence>
<dbReference type="PROSITE" id="PS51017">
    <property type="entry name" value="CCT"/>
    <property type="match status" value="1"/>
</dbReference>
<dbReference type="GO" id="GO:0043565">
    <property type="term" value="F:sequence-specific DNA binding"/>
    <property type="evidence" value="ECO:0007669"/>
    <property type="project" value="InterPro"/>
</dbReference>
<dbReference type="GO" id="GO:0008270">
    <property type="term" value="F:zinc ion binding"/>
    <property type="evidence" value="ECO:0007669"/>
    <property type="project" value="UniProtKB-KW"/>
</dbReference>
<dbReference type="SMART" id="SM00119">
    <property type="entry name" value="HECTc"/>
    <property type="match status" value="1"/>
</dbReference>
<dbReference type="EMBL" id="CAJGYO010000001">
    <property type="protein sequence ID" value="CAD6206185.1"/>
    <property type="molecule type" value="Genomic_DNA"/>
</dbReference>
<dbReference type="Pfam" id="PF06200">
    <property type="entry name" value="tify"/>
    <property type="match status" value="1"/>
</dbReference>
<dbReference type="InterPro" id="IPR010399">
    <property type="entry name" value="Tify_dom"/>
</dbReference>
<feature type="region of interest" description="Disordered" evidence="15">
    <location>
        <begin position="1"/>
        <end position="75"/>
    </location>
</feature>
<evidence type="ECO:0000256" key="3">
    <source>
        <dbReference type="ARBA" id="ARBA00004123"/>
    </source>
</evidence>
<comment type="similarity">
    <text evidence="5">Belongs to the type IV zinc-finger family. Class C subfamily.</text>
</comment>
<dbReference type="GO" id="GO:0000209">
    <property type="term" value="P:protein polyubiquitination"/>
    <property type="evidence" value="ECO:0007669"/>
    <property type="project" value="InterPro"/>
</dbReference>
<dbReference type="Pfam" id="PF00320">
    <property type="entry name" value="GATA"/>
    <property type="match status" value="1"/>
</dbReference>
<dbReference type="GO" id="GO:0005634">
    <property type="term" value="C:nucleus"/>
    <property type="evidence" value="ECO:0007669"/>
    <property type="project" value="UniProtKB-SubCell"/>
</dbReference>
<dbReference type="Pfam" id="PF00632">
    <property type="entry name" value="HECT"/>
    <property type="match status" value="1"/>
</dbReference>
<dbReference type="PROSITE" id="PS51320">
    <property type="entry name" value="TIFY"/>
    <property type="match status" value="1"/>
</dbReference>
<feature type="region of interest" description="Disordered" evidence="15">
    <location>
        <begin position="797"/>
        <end position="821"/>
    </location>
</feature>
<dbReference type="CDD" id="cd00202">
    <property type="entry name" value="ZnF_GATA"/>
    <property type="match status" value="1"/>
</dbReference>
<evidence type="ECO:0000259" key="19">
    <source>
        <dbReference type="PROSITE" id="PS51320"/>
    </source>
</evidence>
<comment type="subcellular location">
    <subcellularLocation>
        <location evidence="3 14">Nucleus</location>
    </subcellularLocation>
</comment>
<evidence type="ECO:0000256" key="11">
    <source>
        <dbReference type="ARBA" id="ARBA00061247"/>
    </source>
</evidence>
<dbReference type="InterPro" id="IPR013088">
    <property type="entry name" value="Znf_NHR/GATA"/>
</dbReference>
<dbReference type="SUPFAM" id="SSF56204">
    <property type="entry name" value="Hect, E3 ligase catalytic domain"/>
    <property type="match status" value="1"/>
</dbReference>
<evidence type="ECO:0000259" key="16">
    <source>
        <dbReference type="PROSITE" id="PS50114"/>
    </source>
</evidence>
<keyword evidence="12" id="KW-0862">Zinc</keyword>
<dbReference type="Gene3D" id="3.90.1750.10">
    <property type="entry name" value="Hect, E3 ligase catalytic domains"/>
    <property type="match status" value="1"/>
</dbReference>
<gene>
    <name evidence="20" type="ORF">NCGR_LOCUS3923</name>
</gene>
<dbReference type="InterPro" id="IPR010402">
    <property type="entry name" value="CCT_domain"/>
</dbReference>